<dbReference type="PROSITE" id="PS00178">
    <property type="entry name" value="AA_TRNA_LIGASE_I"/>
    <property type="match status" value="1"/>
</dbReference>
<sequence length="309" mass="33913">MKTRVFSGMQPSGNLHIGNYLGALKNWVRIQNDYECIFCIVDLHAVTVYQEPAELRAKIREIAALYLAAGVDPQACSIMVQSGVAAHAELAWMLTCVTPVGWLERMTQYKAKAAKQESVGDGLLQYPVLMAADILLYQAGIVPVGEDQAQHLELTRDIAQRFNSLYGETFVVPNTSLPTVGARVMGLDDPTQKMSKSATGANHAVALLDPPEQVRKTIMRATTDSKPAVEVETAGPGVLNLLSIYQAFAGASDDQMKQRFNGMRYGDLKKAVAEMVISHLEPFQRRYRDITADPGYLDRVLREGAARVA</sequence>
<organism evidence="11 12">
    <name type="scientific">Candidatus Acidiferrum panamense</name>
    <dbReference type="NCBI Taxonomy" id="2741543"/>
    <lineage>
        <taxon>Bacteria</taxon>
        <taxon>Pseudomonadati</taxon>
        <taxon>Acidobacteriota</taxon>
        <taxon>Terriglobia</taxon>
        <taxon>Candidatus Acidiferrales</taxon>
        <taxon>Candidatus Acidiferrum</taxon>
    </lineage>
</organism>
<evidence type="ECO:0000313" key="12">
    <source>
        <dbReference type="Proteomes" id="UP000567293"/>
    </source>
</evidence>
<dbReference type="InterPro" id="IPR014729">
    <property type="entry name" value="Rossmann-like_a/b/a_fold"/>
</dbReference>
<keyword evidence="4 10" id="KW-0547">Nucleotide-binding</keyword>
<keyword evidence="6 10" id="KW-0648">Protein biosynthesis</keyword>
<dbReference type="Pfam" id="PF00579">
    <property type="entry name" value="tRNA-synt_1b"/>
    <property type="match status" value="1"/>
</dbReference>
<dbReference type="PANTHER" id="PTHR43766">
    <property type="entry name" value="TRYPTOPHAN--TRNA LIGASE, MITOCHONDRIAL"/>
    <property type="match status" value="1"/>
</dbReference>
<dbReference type="InterPro" id="IPR001412">
    <property type="entry name" value="aa-tRNA-synth_I_CS"/>
</dbReference>
<protein>
    <recommendedName>
        <fullName evidence="2 9">Tryptophan--tRNA ligase</fullName>
        <ecNumber evidence="2 9">6.1.1.2</ecNumber>
    </recommendedName>
</protein>
<dbReference type="Gene3D" id="1.10.240.10">
    <property type="entry name" value="Tyrosyl-Transfer RNA Synthetase"/>
    <property type="match status" value="1"/>
</dbReference>
<dbReference type="NCBIfam" id="TIGR00233">
    <property type="entry name" value="trpS"/>
    <property type="match status" value="1"/>
</dbReference>
<keyword evidence="5 10" id="KW-0067">ATP-binding</keyword>
<dbReference type="HAMAP" id="MF_00140_B">
    <property type="entry name" value="Trp_tRNA_synth_B"/>
    <property type="match status" value="1"/>
</dbReference>
<dbReference type="InterPro" id="IPR002305">
    <property type="entry name" value="aa-tRNA-synth_Ic"/>
</dbReference>
<dbReference type="EC" id="6.1.1.2" evidence="2 9"/>
<comment type="catalytic activity">
    <reaction evidence="8">
        <text>tRNA(Trp) + L-tryptophan + ATP = L-tryptophyl-tRNA(Trp) + AMP + diphosphate + H(+)</text>
        <dbReference type="Rhea" id="RHEA:24080"/>
        <dbReference type="Rhea" id="RHEA-COMP:9671"/>
        <dbReference type="Rhea" id="RHEA-COMP:9705"/>
        <dbReference type="ChEBI" id="CHEBI:15378"/>
        <dbReference type="ChEBI" id="CHEBI:30616"/>
        <dbReference type="ChEBI" id="CHEBI:33019"/>
        <dbReference type="ChEBI" id="CHEBI:57912"/>
        <dbReference type="ChEBI" id="CHEBI:78442"/>
        <dbReference type="ChEBI" id="CHEBI:78535"/>
        <dbReference type="ChEBI" id="CHEBI:456215"/>
        <dbReference type="EC" id="6.1.1.2"/>
    </reaction>
</comment>
<evidence type="ECO:0000256" key="4">
    <source>
        <dbReference type="ARBA" id="ARBA00022741"/>
    </source>
</evidence>
<evidence type="ECO:0000256" key="6">
    <source>
        <dbReference type="ARBA" id="ARBA00022917"/>
    </source>
</evidence>
<feature type="non-terminal residue" evidence="11">
    <location>
        <position position="309"/>
    </location>
</feature>
<dbReference type="PRINTS" id="PR01039">
    <property type="entry name" value="TRNASYNTHTRP"/>
</dbReference>
<evidence type="ECO:0000256" key="5">
    <source>
        <dbReference type="ARBA" id="ARBA00022840"/>
    </source>
</evidence>
<dbReference type="AlphaFoldDB" id="A0A7V8SVT3"/>
<evidence type="ECO:0000256" key="10">
    <source>
        <dbReference type="RuleBase" id="RU363036"/>
    </source>
</evidence>
<dbReference type="InterPro" id="IPR024109">
    <property type="entry name" value="Trp-tRNA-ligase_bac-type"/>
</dbReference>
<keyword evidence="12" id="KW-1185">Reference proteome</keyword>
<reference evidence="11" key="1">
    <citation type="submission" date="2020-06" db="EMBL/GenBank/DDBJ databases">
        <title>Legume-microbial interactions unlock mineral nutrients during tropical forest succession.</title>
        <authorList>
            <person name="Epihov D.Z."/>
        </authorList>
    </citation>
    <scope>NUCLEOTIDE SEQUENCE [LARGE SCALE GENOMIC DNA]</scope>
    <source>
        <strain evidence="11">Pan2503</strain>
    </source>
</reference>
<keyword evidence="7 10" id="KW-0030">Aminoacyl-tRNA synthetase</keyword>
<evidence type="ECO:0000313" key="11">
    <source>
        <dbReference type="EMBL" id="MBA0084196.1"/>
    </source>
</evidence>
<dbReference type="InterPro" id="IPR050203">
    <property type="entry name" value="Trp-tRNA_synthetase"/>
</dbReference>
<dbReference type="CDD" id="cd00806">
    <property type="entry name" value="TrpRS_core"/>
    <property type="match status" value="1"/>
</dbReference>
<evidence type="ECO:0000256" key="7">
    <source>
        <dbReference type="ARBA" id="ARBA00023146"/>
    </source>
</evidence>
<evidence type="ECO:0000256" key="8">
    <source>
        <dbReference type="ARBA" id="ARBA00049929"/>
    </source>
</evidence>
<comment type="similarity">
    <text evidence="1 10">Belongs to the class-I aminoacyl-tRNA synthetase family.</text>
</comment>
<evidence type="ECO:0000256" key="3">
    <source>
        <dbReference type="ARBA" id="ARBA00022598"/>
    </source>
</evidence>
<dbReference type="InterPro" id="IPR002306">
    <property type="entry name" value="Trp-tRNA-ligase"/>
</dbReference>
<dbReference type="Gene3D" id="3.40.50.620">
    <property type="entry name" value="HUPs"/>
    <property type="match status" value="1"/>
</dbReference>
<evidence type="ECO:0000256" key="2">
    <source>
        <dbReference type="ARBA" id="ARBA00013161"/>
    </source>
</evidence>
<dbReference type="GO" id="GO:0005829">
    <property type="term" value="C:cytosol"/>
    <property type="evidence" value="ECO:0007669"/>
    <property type="project" value="TreeGrafter"/>
</dbReference>
<dbReference type="Proteomes" id="UP000567293">
    <property type="component" value="Unassembled WGS sequence"/>
</dbReference>
<dbReference type="EMBL" id="JACDQQ010000416">
    <property type="protein sequence ID" value="MBA0084196.1"/>
    <property type="molecule type" value="Genomic_DNA"/>
</dbReference>
<keyword evidence="3 10" id="KW-0436">Ligase</keyword>
<evidence type="ECO:0000256" key="9">
    <source>
        <dbReference type="NCBIfam" id="TIGR00233"/>
    </source>
</evidence>
<proteinExistence type="inferred from homology"/>
<gene>
    <name evidence="11" type="primary">trpS</name>
    <name evidence="11" type="ORF">HRJ53_04300</name>
</gene>
<dbReference type="GO" id="GO:0005524">
    <property type="term" value="F:ATP binding"/>
    <property type="evidence" value="ECO:0007669"/>
    <property type="project" value="UniProtKB-KW"/>
</dbReference>
<dbReference type="GO" id="GO:0004830">
    <property type="term" value="F:tryptophan-tRNA ligase activity"/>
    <property type="evidence" value="ECO:0007669"/>
    <property type="project" value="UniProtKB-UniRule"/>
</dbReference>
<dbReference type="PANTHER" id="PTHR43766:SF1">
    <property type="entry name" value="TRYPTOPHAN--TRNA LIGASE, MITOCHONDRIAL"/>
    <property type="match status" value="1"/>
</dbReference>
<accession>A0A7V8SVT3</accession>
<name>A0A7V8SVT3_9BACT</name>
<comment type="caution">
    <text evidence="11">The sequence shown here is derived from an EMBL/GenBank/DDBJ whole genome shotgun (WGS) entry which is preliminary data.</text>
</comment>
<evidence type="ECO:0000256" key="1">
    <source>
        <dbReference type="ARBA" id="ARBA00005594"/>
    </source>
</evidence>
<dbReference type="GO" id="GO:0006436">
    <property type="term" value="P:tryptophanyl-tRNA aminoacylation"/>
    <property type="evidence" value="ECO:0007669"/>
    <property type="project" value="UniProtKB-UniRule"/>
</dbReference>
<dbReference type="SUPFAM" id="SSF52374">
    <property type="entry name" value="Nucleotidylyl transferase"/>
    <property type="match status" value="1"/>
</dbReference>